<name>A0AAD4S693_9MAGN</name>
<comment type="function">
    <text evidence="7">Stabilizer subunit of the dolichol-phosphate mannose (DPM) synthase complex; tethers catalytic subunit to the ER.</text>
</comment>
<dbReference type="Proteomes" id="UP001202328">
    <property type="component" value="Unassembled WGS sequence"/>
</dbReference>
<comment type="similarity">
    <text evidence="2 7">Belongs to the DPM3 family.</text>
</comment>
<sequence length="184" mass="21151">MLHRERNLKIYTVDSMVEERGRKRKNPNYTNITKPETTSETSKFDSFTYSYTEDKLNLRKLKASGQESSIVPVSFYFDLLVLRIFSSADQKRKGQMKHIVKMLTLLVAITAFWIGLLETSILPHSYTWLLPIYFIISLGCYGLLMVGVGLIQFRTCPEEAVLLQKDVLEAKEFLKQRGVDVGSD</sequence>
<keyword evidence="3 7" id="KW-0812">Transmembrane</keyword>
<dbReference type="PANTHER" id="PTHR16433:SF0">
    <property type="entry name" value="DOLICHOL-PHOSPHATE MANNOSYLTRANSFERASE SUBUNIT 3"/>
    <property type="match status" value="1"/>
</dbReference>
<dbReference type="EMBL" id="JAJJMB010014022">
    <property type="protein sequence ID" value="KAI3864045.1"/>
    <property type="molecule type" value="Genomic_DNA"/>
</dbReference>
<accession>A0AAD4S693</accession>
<feature type="transmembrane region" description="Helical" evidence="7">
    <location>
        <begin position="128"/>
        <end position="151"/>
    </location>
</feature>
<dbReference type="GO" id="GO:0006506">
    <property type="term" value="P:GPI anchor biosynthetic process"/>
    <property type="evidence" value="ECO:0007669"/>
    <property type="project" value="TreeGrafter"/>
</dbReference>
<dbReference type="InterPro" id="IPR013174">
    <property type="entry name" value="DPM3"/>
</dbReference>
<comment type="subunit">
    <text evidence="7">Component of the dolichol-phosphate mannose (DPM) synthase complex.</text>
</comment>
<keyword evidence="6 7" id="KW-0472">Membrane</keyword>
<keyword evidence="9" id="KW-1185">Reference proteome</keyword>
<gene>
    <name evidence="8" type="ORF">MKW98_031637</name>
</gene>
<dbReference type="PANTHER" id="PTHR16433">
    <property type="entry name" value="DOLICHOL-PHOSPHATE MANNOSYLTRANSFERASE SUBUNIT 3"/>
    <property type="match status" value="1"/>
</dbReference>
<keyword evidence="5 7" id="KW-1133">Transmembrane helix</keyword>
<evidence type="ECO:0000256" key="2">
    <source>
        <dbReference type="ARBA" id="ARBA00010430"/>
    </source>
</evidence>
<dbReference type="AlphaFoldDB" id="A0AAD4S693"/>
<evidence type="ECO:0000313" key="9">
    <source>
        <dbReference type="Proteomes" id="UP001202328"/>
    </source>
</evidence>
<comment type="pathway">
    <text evidence="7">Protein modification; protein glycosylation.</text>
</comment>
<comment type="subcellular location">
    <subcellularLocation>
        <location evidence="1 7">Endoplasmic reticulum membrane</location>
        <topology evidence="1 7">Multi-pass membrane protein</topology>
    </subcellularLocation>
</comment>
<evidence type="ECO:0000256" key="3">
    <source>
        <dbReference type="ARBA" id="ARBA00022692"/>
    </source>
</evidence>
<evidence type="ECO:0000256" key="6">
    <source>
        <dbReference type="ARBA" id="ARBA00023136"/>
    </source>
</evidence>
<dbReference type="GO" id="GO:0033185">
    <property type="term" value="C:dolichol-phosphate-mannose synthase complex"/>
    <property type="evidence" value="ECO:0007669"/>
    <property type="project" value="TreeGrafter"/>
</dbReference>
<evidence type="ECO:0000256" key="7">
    <source>
        <dbReference type="RuleBase" id="RU365085"/>
    </source>
</evidence>
<comment type="caution">
    <text evidence="8">The sequence shown here is derived from an EMBL/GenBank/DDBJ whole genome shotgun (WGS) entry which is preliminary data.</text>
</comment>
<evidence type="ECO:0000256" key="4">
    <source>
        <dbReference type="ARBA" id="ARBA00022824"/>
    </source>
</evidence>
<protein>
    <recommendedName>
        <fullName evidence="7">Dolichol-phosphate mannosyltransferase subunit 3</fullName>
    </recommendedName>
</protein>
<organism evidence="8 9">
    <name type="scientific">Papaver atlanticum</name>
    <dbReference type="NCBI Taxonomy" id="357466"/>
    <lineage>
        <taxon>Eukaryota</taxon>
        <taxon>Viridiplantae</taxon>
        <taxon>Streptophyta</taxon>
        <taxon>Embryophyta</taxon>
        <taxon>Tracheophyta</taxon>
        <taxon>Spermatophyta</taxon>
        <taxon>Magnoliopsida</taxon>
        <taxon>Ranunculales</taxon>
        <taxon>Papaveraceae</taxon>
        <taxon>Papaveroideae</taxon>
        <taxon>Papaver</taxon>
    </lineage>
</organism>
<dbReference type="GO" id="GO:0005789">
    <property type="term" value="C:endoplasmic reticulum membrane"/>
    <property type="evidence" value="ECO:0007669"/>
    <property type="project" value="UniProtKB-SubCell"/>
</dbReference>
<keyword evidence="4 7" id="KW-0256">Endoplasmic reticulum</keyword>
<proteinExistence type="inferred from homology"/>
<feature type="transmembrane region" description="Helical" evidence="7">
    <location>
        <begin position="99"/>
        <end position="116"/>
    </location>
</feature>
<reference evidence="8" key="1">
    <citation type="submission" date="2022-04" db="EMBL/GenBank/DDBJ databases">
        <title>A functionally conserved STORR gene fusion in Papaver species that diverged 16.8 million years ago.</title>
        <authorList>
            <person name="Catania T."/>
        </authorList>
    </citation>
    <scope>NUCLEOTIDE SEQUENCE</scope>
    <source>
        <strain evidence="8">S-188037</strain>
    </source>
</reference>
<evidence type="ECO:0000313" key="8">
    <source>
        <dbReference type="EMBL" id="KAI3864045.1"/>
    </source>
</evidence>
<evidence type="ECO:0000256" key="1">
    <source>
        <dbReference type="ARBA" id="ARBA00004477"/>
    </source>
</evidence>
<evidence type="ECO:0000256" key="5">
    <source>
        <dbReference type="ARBA" id="ARBA00022989"/>
    </source>
</evidence>
<dbReference type="Pfam" id="PF08285">
    <property type="entry name" value="DPM3"/>
    <property type="match status" value="1"/>
</dbReference>